<dbReference type="FunFam" id="3.30.200.20:FF:000015">
    <property type="entry name" value="Somatic embryogenesis receptor kinase 1"/>
    <property type="match status" value="1"/>
</dbReference>
<dbReference type="GO" id="GO:0003723">
    <property type="term" value="F:RNA binding"/>
    <property type="evidence" value="ECO:0007669"/>
    <property type="project" value="InterPro"/>
</dbReference>
<evidence type="ECO:0000256" key="5">
    <source>
        <dbReference type="ARBA" id="ARBA00022527"/>
    </source>
</evidence>
<dbReference type="InterPro" id="IPR013210">
    <property type="entry name" value="LRR_N_plant-typ"/>
</dbReference>
<dbReference type="Pfam" id="PF01535">
    <property type="entry name" value="PPR"/>
    <property type="match status" value="2"/>
</dbReference>
<sequence>MAPSLSSKGKEDRYMEVKSRAIILLLLLTCCFSEKKLDYEVQALIDLLRDLNDTSGKITDWNYFLVSPCYSWSHVICDHKEGNVISLSLGSIGFSGILSSSITKLKFLTNLDLHDNNLTGELPDLSSLVSLQNLNLTRNKFSGSIPTSWDQLSNLKYLDLSSNELSGKIPEKLFSTNVFNFSGTSLDCGTTLHQPCISTSSVTGSAKKSKLKFLTAGASCGALLLLLFGVVCLYRFNLKRKLNHDMFVDVEGEDDRKVSFGQLKRFSWREVQVATDNFNESNIIGRGGFGKVYRGVLADKTKVAVKRLADYQSPGGEAAFLREVQLISVAVHRNLLRLIGFSTTSYERVLVYPFMQNLSVAYHLRDLKPGEKGLDWVTRKRIAFGAARGLEYLHEHCTPKIIHRDLKAANILLDDDFEPVLGDFGLAKLVDTNLTHITTQVRGTMGHIAPEYLSTGKSSEKTDVFGYGITLLELVTGQRAIDLSRLEDEEDVLLLDHVWRSDGPNGNKSNKSKTKNRHVCHTSLLGAKTRHRIKKLYNCHKPDKQETKRRRTEMHGKFHLQKLINGGLSSRNRFYSTTTGTIKYPSSKPPPDKFLHLCSDGLITEAFRTFNSDVYLDPSLYSYLLKSCIQLQSLSLVQQLHCLIITSGCSSTRFVTNHLLNAYVKFGRLNIAVSLFEVMPKRNIMSCNILIGGFVQSGELDNARKLFDKMPERNIATWNAMIAGFTDFEFNEEALRLLSDMRVLGFYPDEFTLGSALRGCAGLKNLNAGCQIHAYAVKSGLEINVVVGSSLAHMYIKSGSLAQGENVIKSMPVHSVAVYNTLITGRAQSGCNEEALHQYHMMKKSGFKPDKITFVTVLSSCSQLATLGQGQQIHAEAIKSGATSSVSVLSSLLSMYSRCGCFKDSLKSFSETKIQDVVLWSSMITAYGFHGMGKEAIGLFNQMEKEGLEPNDVTFLSLLYACSHCGLKDDGIDIFDLMTEKYKLAPQLEHYTCLVDLLGRSGRLDEAENVIRSMPKNVMADSIIWKTLLSACRIYKNADMAKRIAEEVIRVDPHDSASYVLLSNIQASAKQWHDVSDFRKAMRDKRVKKEPGVSWFEVKNQVHQFCMSDKSHPDSEKIKLYLKELIGEMKLLGYKPDYGSILHDMDLEEKEDDLGQHSEKLAIAFALMNTPDCVPIRVMKNLRVCNDCHVAIKYISAIKKREIIVRDTSRFHHFKDGQCSCGDYW</sequence>
<feature type="repeat" description="PPR" evidence="20">
    <location>
        <begin position="683"/>
        <end position="717"/>
    </location>
</feature>
<dbReference type="OrthoDB" id="1700852at2759"/>
<keyword evidence="6" id="KW-0433">Leucine-rich repeat</keyword>
<dbReference type="AlphaFoldDB" id="A0A5N6PEK9"/>
<evidence type="ECO:0000313" key="24">
    <source>
        <dbReference type="EMBL" id="KAD6453022.1"/>
    </source>
</evidence>
<dbReference type="FunFam" id="1.25.40.10:FF:000073">
    <property type="entry name" value="Pentatricopeptide repeat-containing protein chloroplastic"/>
    <property type="match status" value="1"/>
</dbReference>
<dbReference type="InterPro" id="IPR000719">
    <property type="entry name" value="Prot_kinase_dom"/>
</dbReference>
<evidence type="ECO:0000256" key="12">
    <source>
        <dbReference type="ARBA" id="ARBA00022777"/>
    </source>
</evidence>
<protein>
    <recommendedName>
        <fullName evidence="4">non-specific serine/threonine protein kinase</fullName>
        <ecNumber evidence="4">2.7.11.1</ecNumber>
    </recommendedName>
</protein>
<dbReference type="InterPro" id="IPR011990">
    <property type="entry name" value="TPR-like_helical_dom_sf"/>
</dbReference>
<dbReference type="PROSITE" id="PS00107">
    <property type="entry name" value="PROTEIN_KINASE_ATP"/>
    <property type="match status" value="1"/>
</dbReference>
<keyword evidence="25" id="KW-1185">Reference proteome</keyword>
<evidence type="ECO:0000259" key="23">
    <source>
        <dbReference type="PROSITE" id="PS50011"/>
    </source>
</evidence>
<evidence type="ECO:0000256" key="16">
    <source>
        <dbReference type="ARBA" id="ARBA00023170"/>
    </source>
</evidence>
<evidence type="ECO:0000256" key="14">
    <source>
        <dbReference type="ARBA" id="ARBA00022989"/>
    </source>
</evidence>
<comment type="similarity">
    <text evidence="3">Belongs to the protein kinase superfamily. Ser/Thr protein kinase family.</text>
</comment>
<dbReference type="PANTHER" id="PTHR47926:SF409">
    <property type="entry name" value="DYW DOMAIN-CONTAINING PROTEIN"/>
    <property type="match status" value="1"/>
</dbReference>
<keyword evidence="10" id="KW-0677">Repeat</keyword>
<dbReference type="Proteomes" id="UP000326396">
    <property type="component" value="Linkage Group LG12"/>
</dbReference>
<feature type="repeat" description="PPR" evidence="20">
    <location>
        <begin position="916"/>
        <end position="950"/>
    </location>
</feature>
<dbReference type="Pfam" id="PF13041">
    <property type="entry name" value="PPR_2"/>
    <property type="match status" value="3"/>
</dbReference>
<feature type="domain" description="Protein kinase" evidence="23">
    <location>
        <begin position="278"/>
        <end position="558"/>
    </location>
</feature>
<dbReference type="PROSITE" id="PS51375">
    <property type="entry name" value="PPR"/>
    <property type="match status" value="3"/>
</dbReference>
<evidence type="ECO:0000256" key="10">
    <source>
        <dbReference type="ARBA" id="ARBA00022737"/>
    </source>
</evidence>
<evidence type="ECO:0000256" key="20">
    <source>
        <dbReference type="PROSITE-ProRule" id="PRU00708"/>
    </source>
</evidence>
<reference evidence="24 25" key="1">
    <citation type="submission" date="2019-05" db="EMBL/GenBank/DDBJ databases">
        <title>Mikania micrantha, genome provides insights into the molecular mechanism of rapid growth.</title>
        <authorList>
            <person name="Liu B."/>
        </authorList>
    </citation>
    <scope>NUCLEOTIDE SEQUENCE [LARGE SCALE GENOMIC DNA]</scope>
    <source>
        <strain evidence="24">NLD-2019</strain>
        <tissue evidence="24">Leaf</tissue>
    </source>
</reference>
<dbReference type="EC" id="2.7.11.1" evidence="4"/>
<dbReference type="InterPro" id="IPR002885">
    <property type="entry name" value="PPR_rpt"/>
</dbReference>
<proteinExistence type="inferred from homology"/>
<dbReference type="PROSITE" id="PS00108">
    <property type="entry name" value="PROTEIN_KINASE_ST"/>
    <property type="match status" value="1"/>
</dbReference>
<dbReference type="Gene3D" id="3.30.200.20">
    <property type="entry name" value="Phosphorylase Kinase, domain 1"/>
    <property type="match status" value="1"/>
</dbReference>
<dbReference type="SUPFAM" id="SSF56112">
    <property type="entry name" value="Protein kinase-like (PK-like)"/>
    <property type="match status" value="1"/>
</dbReference>
<dbReference type="FunFam" id="1.25.40.10:FF:000325">
    <property type="entry name" value="Pentatricopeptide repeat-containing protein At4g14820"/>
    <property type="match status" value="1"/>
</dbReference>
<dbReference type="Pfam" id="PF00560">
    <property type="entry name" value="LRR_1"/>
    <property type="match status" value="3"/>
</dbReference>
<keyword evidence="17" id="KW-0325">Glycoprotein</keyword>
<comment type="catalytic activity">
    <reaction evidence="18">
        <text>L-threonyl-[protein] + ATP = O-phospho-L-threonyl-[protein] + ADP + H(+)</text>
        <dbReference type="Rhea" id="RHEA:46608"/>
        <dbReference type="Rhea" id="RHEA-COMP:11060"/>
        <dbReference type="Rhea" id="RHEA-COMP:11605"/>
        <dbReference type="ChEBI" id="CHEBI:15378"/>
        <dbReference type="ChEBI" id="CHEBI:30013"/>
        <dbReference type="ChEBI" id="CHEBI:30616"/>
        <dbReference type="ChEBI" id="CHEBI:61977"/>
        <dbReference type="ChEBI" id="CHEBI:456216"/>
        <dbReference type="EC" id="2.7.11.1"/>
    </reaction>
</comment>
<evidence type="ECO:0000313" key="25">
    <source>
        <dbReference type="Proteomes" id="UP000326396"/>
    </source>
</evidence>
<gene>
    <name evidence="24" type="ORF">E3N88_07727</name>
</gene>
<evidence type="ECO:0000256" key="2">
    <source>
        <dbReference type="ARBA" id="ARBA00006643"/>
    </source>
</evidence>
<feature type="binding site" evidence="21">
    <location>
        <position position="306"/>
    </location>
    <ligand>
        <name>ATP</name>
        <dbReference type="ChEBI" id="CHEBI:30616"/>
    </ligand>
</feature>
<dbReference type="SUPFAM" id="SSF52058">
    <property type="entry name" value="L domain-like"/>
    <property type="match status" value="1"/>
</dbReference>
<comment type="caution">
    <text evidence="24">The sequence shown here is derived from an EMBL/GenBank/DDBJ whole genome shotgun (WGS) entry which is preliminary data.</text>
</comment>
<dbReference type="EMBL" id="SZYD01000004">
    <property type="protein sequence ID" value="KAD6453022.1"/>
    <property type="molecule type" value="Genomic_DNA"/>
</dbReference>
<keyword evidence="7" id="KW-0808">Transferase</keyword>
<evidence type="ECO:0000256" key="1">
    <source>
        <dbReference type="ARBA" id="ARBA00004479"/>
    </source>
</evidence>
<keyword evidence="8 22" id="KW-0812">Transmembrane</keyword>
<dbReference type="Gene3D" id="1.25.40.10">
    <property type="entry name" value="Tetratricopeptide repeat domain"/>
    <property type="match status" value="5"/>
</dbReference>
<evidence type="ECO:0000256" key="9">
    <source>
        <dbReference type="ARBA" id="ARBA00022729"/>
    </source>
</evidence>
<evidence type="ECO:0000256" key="13">
    <source>
        <dbReference type="ARBA" id="ARBA00022840"/>
    </source>
</evidence>
<keyword evidence="12" id="KW-0418">Kinase</keyword>
<dbReference type="Pfam" id="PF20431">
    <property type="entry name" value="E_motif"/>
    <property type="match status" value="1"/>
</dbReference>
<evidence type="ECO:0000256" key="6">
    <source>
        <dbReference type="ARBA" id="ARBA00022614"/>
    </source>
</evidence>
<evidence type="ECO:0000256" key="18">
    <source>
        <dbReference type="ARBA" id="ARBA00047899"/>
    </source>
</evidence>
<dbReference type="GO" id="GO:0009451">
    <property type="term" value="P:RNA modification"/>
    <property type="evidence" value="ECO:0007669"/>
    <property type="project" value="InterPro"/>
</dbReference>
<dbReference type="Pfam" id="PF00069">
    <property type="entry name" value="Pkinase"/>
    <property type="match status" value="1"/>
</dbReference>
<dbReference type="InterPro" id="IPR001611">
    <property type="entry name" value="Leu-rich_rpt"/>
</dbReference>
<evidence type="ECO:0000256" key="11">
    <source>
        <dbReference type="ARBA" id="ARBA00022741"/>
    </source>
</evidence>
<keyword evidence="9" id="KW-0732">Signal</keyword>
<dbReference type="GO" id="GO:0004674">
    <property type="term" value="F:protein serine/threonine kinase activity"/>
    <property type="evidence" value="ECO:0007669"/>
    <property type="project" value="UniProtKB-KW"/>
</dbReference>
<comment type="similarity">
    <text evidence="2">Belongs to the PPR family. PCMP-H subfamily.</text>
</comment>
<keyword evidence="13 21" id="KW-0067">ATP-binding</keyword>
<feature type="repeat" description="PPR" evidence="20">
    <location>
        <begin position="815"/>
        <end position="849"/>
    </location>
</feature>
<dbReference type="GO" id="GO:0008270">
    <property type="term" value="F:zinc ion binding"/>
    <property type="evidence" value="ECO:0007669"/>
    <property type="project" value="InterPro"/>
</dbReference>
<dbReference type="FunFam" id="3.80.10.10:FF:000041">
    <property type="entry name" value="LRR receptor-like serine/threonine-protein kinase ERECTA"/>
    <property type="match status" value="1"/>
</dbReference>
<evidence type="ECO:0000256" key="8">
    <source>
        <dbReference type="ARBA" id="ARBA00022692"/>
    </source>
</evidence>
<name>A0A5N6PEK9_9ASTR</name>
<dbReference type="Pfam" id="PF14432">
    <property type="entry name" value="DYW_deaminase"/>
    <property type="match status" value="1"/>
</dbReference>
<dbReference type="InterPro" id="IPR008271">
    <property type="entry name" value="Ser/Thr_kinase_AS"/>
</dbReference>
<feature type="transmembrane region" description="Helical" evidence="22">
    <location>
        <begin position="213"/>
        <end position="236"/>
    </location>
</feature>
<evidence type="ECO:0000256" key="22">
    <source>
        <dbReference type="SAM" id="Phobius"/>
    </source>
</evidence>
<evidence type="ECO:0000256" key="21">
    <source>
        <dbReference type="PROSITE-ProRule" id="PRU10141"/>
    </source>
</evidence>
<keyword evidence="15 22" id="KW-0472">Membrane</keyword>
<keyword evidence="11 21" id="KW-0547">Nucleotide-binding</keyword>
<evidence type="ECO:0000256" key="3">
    <source>
        <dbReference type="ARBA" id="ARBA00008684"/>
    </source>
</evidence>
<dbReference type="InterPro" id="IPR046848">
    <property type="entry name" value="E_motif"/>
</dbReference>
<dbReference type="FunFam" id="1.10.510.10:FF:000016">
    <property type="entry name" value="Somatic embryogenesis receptor-like kinase 1"/>
    <property type="match status" value="1"/>
</dbReference>
<dbReference type="Gene3D" id="3.80.10.10">
    <property type="entry name" value="Ribonuclease Inhibitor"/>
    <property type="match status" value="1"/>
</dbReference>
<dbReference type="InterPro" id="IPR032675">
    <property type="entry name" value="LRR_dom_sf"/>
</dbReference>
<dbReference type="Pfam" id="PF08263">
    <property type="entry name" value="LRRNT_2"/>
    <property type="match status" value="1"/>
</dbReference>
<comment type="catalytic activity">
    <reaction evidence="19">
        <text>L-seryl-[protein] + ATP = O-phospho-L-seryl-[protein] + ADP + H(+)</text>
        <dbReference type="Rhea" id="RHEA:17989"/>
        <dbReference type="Rhea" id="RHEA-COMP:9863"/>
        <dbReference type="Rhea" id="RHEA-COMP:11604"/>
        <dbReference type="ChEBI" id="CHEBI:15378"/>
        <dbReference type="ChEBI" id="CHEBI:29999"/>
        <dbReference type="ChEBI" id="CHEBI:30616"/>
        <dbReference type="ChEBI" id="CHEBI:83421"/>
        <dbReference type="ChEBI" id="CHEBI:456216"/>
        <dbReference type="EC" id="2.7.11.1"/>
    </reaction>
</comment>
<dbReference type="PANTHER" id="PTHR47926">
    <property type="entry name" value="PENTATRICOPEPTIDE REPEAT-CONTAINING PROTEIN"/>
    <property type="match status" value="1"/>
</dbReference>
<evidence type="ECO:0000256" key="19">
    <source>
        <dbReference type="ARBA" id="ARBA00048679"/>
    </source>
</evidence>
<dbReference type="GO" id="GO:0016020">
    <property type="term" value="C:membrane"/>
    <property type="evidence" value="ECO:0007669"/>
    <property type="project" value="UniProtKB-SubCell"/>
</dbReference>
<comment type="subcellular location">
    <subcellularLocation>
        <location evidence="1">Membrane</location>
        <topology evidence="1">Single-pass type I membrane protein</topology>
    </subcellularLocation>
</comment>
<accession>A0A5N6PEK9</accession>
<dbReference type="NCBIfam" id="TIGR00756">
    <property type="entry name" value="PPR"/>
    <property type="match status" value="4"/>
</dbReference>
<keyword evidence="14 22" id="KW-1133">Transmembrane helix</keyword>
<dbReference type="InterPro" id="IPR032867">
    <property type="entry name" value="DYW_dom"/>
</dbReference>
<dbReference type="PROSITE" id="PS50011">
    <property type="entry name" value="PROTEIN_KINASE_DOM"/>
    <property type="match status" value="1"/>
</dbReference>
<dbReference type="InterPro" id="IPR011009">
    <property type="entry name" value="Kinase-like_dom_sf"/>
</dbReference>
<dbReference type="SMART" id="SM00220">
    <property type="entry name" value="S_TKc"/>
    <property type="match status" value="1"/>
</dbReference>
<dbReference type="FunFam" id="1.25.40.10:FF:000442">
    <property type="entry name" value="Pentatricopeptide repeat-containing protein At3g49710"/>
    <property type="match status" value="1"/>
</dbReference>
<organism evidence="24 25">
    <name type="scientific">Mikania micrantha</name>
    <name type="common">bitter vine</name>
    <dbReference type="NCBI Taxonomy" id="192012"/>
    <lineage>
        <taxon>Eukaryota</taxon>
        <taxon>Viridiplantae</taxon>
        <taxon>Streptophyta</taxon>
        <taxon>Embryophyta</taxon>
        <taxon>Tracheophyta</taxon>
        <taxon>Spermatophyta</taxon>
        <taxon>Magnoliopsida</taxon>
        <taxon>eudicotyledons</taxon>
        <taxon>Gunneridae</taxon>
        <taxon>Pentapetalae</taxon>
        <taxon>asterids</taxon>
        <taxon>campanulids</taxon>
        <taxon>Asterales</taxon>
        <taxon>Asteraceae</taxon>
        <taxon>Asteroideae</taxon>
        <taxon>Heliantheae alliance</taxon>
        <taxon>Eupatorieae</taxon>
        <taxon>Mikania</taxon>
    </lineage>
</organism>
<dbReference type="Gene3D" id="1.10.510.10">
    <property type="entry name" value="Transferase(Phosphotransferase) domain 1"/>
    <property type="match status" value="1"/>
</dbReference>
<evidence type="ECO:0000256" key="15">
    <source>
        <dbReference type="ARBA" id="ARBA00023136"/>
    </source>
</evidence>
<keyword evidence="5" id="KW-0723">Serine/threonine-protein kinase</keyword>
<keyword evidence="16" id="KW-0675">Receptor</keyword>
<dbReference type="InterPro" id="IPR046960">
    <property type="entry name" value="PPR_At4g14850-like_plant"/>
</dbReference>
<dbReference type="InterPro" id="IPR017441">
    <property type="entry name" value="Protein_kinase_ATP_BS"/>
</dbReference>
<evidence type="ECO:0000256" key="17">
    <source>
        <dbReference type="ARBA" id="ARBA00023180"/>
    </source>
</evidence>
<evidence type="ECO:0000256" key="4">
    <source>
        <dbReference type="ARBA" id="ARBA00012513"/>
    </source>
</evidence>
<dbReference type="GO" id="GO:0005524">
    <property type="term" value="F:ATP binding"/>
    <property type="evidence" value="ECO:0007669"/>
    <property type="project" value="UniProtKB-UniRule"/>
</dbReference>
<evidence type="ECO:0000256" key="7">
    <source>
        <dbReference type="ARBA" id="ARBA00022679"/>
    </source>
</evidence>
<dbReference type="PROSITE" id="PS51450">
    <property type="entry name" value="LRR"/>
    <property type="match status" value="2"/>
</dbReference>